<dbReference type="PROSITE" id="PS50893">
    <property type="entry name" value="ABC_TRANSPORTER_2"/>
    <property type="match status" value="1"/>
</dbReference>
<dbReference type="SUPFAM" id="SSF52540">
    <property type="entry name" value="P-loop containing nucleoside triphosphate hydrolases"/>
    <property type="match status" value="1"/>
</dbReference>
<dbReference type="EMBL" id="BSUL01000001">
    <property type="protein sequence ID" value="GMA27735.1"/>
    <property type="molecule type" value="Genomic_DNA"/>
</dbReference>
<comment type="caution">
    <text evidence="8">The sequence shown here is derived from an EMBL/GenBank/DDBJ whole genome shotgun (WGS) entry which is preliminary data.</text>
</comment>
<dbReference type="Pfam" id="PF00005">
    <property type="entry name" value="ABC_tran"/>
    <property type="match status" value="1"/>
</dbReference>
<evidence type="ECO:0000256" key="3">
    <source>
        <dbReference type="ARBA" id="ARBA00022741"/>
    </source>
</evidence>
<evidence type="ECO:0000259" key="7">
    <source>
        <dbReference type="PROSITE" id="PS50893"/>
    </source>
</evidence>
<dbReference type="PANTHER" id="PTHR43875:SF15">
    <property type="entry name" value="TREHALOSE IMPORT ATP-BINDING PROTEIN SUGC"/>
    <property type="match status" value="1"/>
</dbReference>
<dbReference type="InterPro" id="IPR017871">
    <property type="entry name" value="ABC_transporter-like_CS"/>
</dbReference>
<evidence type="ECO:0000313" key="8">
    <source>
        <dbReference type="EMBL" id="GMA27735.1"/>
    </source>
</evidence>
<sequence length="359" mass="38096">MTAAPIALHGLAKRFGSGPAAVDDLSIDLPAGAFLVLLGPSGCGKTTTLRMIAGLEDPTGGRIRFGDRVIADGATGALVPAERRGIGMVFQSYALWPHMTVRGNVEWPLTVAKWGAGDRRVRADEVLGMLGVDHLADRYPGELSGGQQQRVAIARTIAPRPGVLLFDEPLSNLDARLRVDTRAELVAVHRASGATSVYVTHDQTEALAMATHIAVLKDGRLEQFGTPDDLLERPATAFVAEFLGSPAAVLVEGRVLGGCLEREGVRLAAVPQLADGARASAMYRPDRPTLSPTGRGITVQVLECTPAAGRWVTTVRLGDRRFAVVGDARRPVGTDAVLQLPERPDALFDDHGERMGESA</sequence>
<evidence type="ECO:0000313" key="9">
    <source>
        <dbReference type="Proteomes" id="UP001157160"/>
    </source>
</evidence>
<dbReference type="InterPro" id="IPR047641">
    <property type="entry name" value="ABC_transpr_MalK/UgpC-like"/>
</dbReference>
<dbReference type="InterPro" id="IPR027417">
    <property type="entry name" value="P-loop_NTPase"/>
</dbReference>
<keyword evidence="3" id="KW-0547">Nucleotide-binding</keyword>
<keyword evidence="6" id="KW-0472">Membrane</keyword>
<dbReference type="GO" id="GO:0005524">
    <property type="term" value="F:ATP binding"/>
    <property type="evidence" value="ECO:0007669"/>
    <property type="project" value="UniProtKB-KW"/>
</dbReference>
<feature type="domain" description="ABC transporter" evidence="7">
    <location>
        <begin position="6"/>
        <end position="243"/>
    </location>
</feature>
<evidence type="ECO:0000256" key="4">
    <source>
        <dbReference type="ARBA" id="ARBA00022840"/>
    </source>
</evidence>
<dbReference type="InterPro" id="IPR003593">
    <property type="entry name" value="AAA+_ATPase"/>
</dbReference>
<reference evidence="8 9" key="1">
    <citation type="journal article" date="2014" name="Int. J. Syst. Evol. Microbiol.">
        <title>Complete genome sequence of Corynebacterium casei LMG S-19264T (=DSM 44701T), isolated from a smear-ripened cheese.</title>
        <authorList>
            <consortium name="US DOE Joint Genome Institute (JGI-PGF)"/>
            <person name="Walter F."/>
            <person name="Albersmeier A."/>
            <person name="Kalinowski J."/>
            <person name="Ruckert C."/>
        </authorList>
    </citation>
    <scope>NUCLEOTIDE SEQUENCE [LARGE SCALE GENOMIC DNA]</scope>
    <source>
        <strain evidence="8 9">NBRC 112289</strain>
    </source>
</reference>
<gene>
    <name evidence="8" type="ORF">GCM10025874_09880</name>
</gene>
<name>A0AA37XAX6_9MICO</name>
<keyword evidence="1" id="KW-0813">Transport</keyword>
<dbReference type="Gene3D" id="2.40.50.100">
    <property type="match status" value="1"/>
</dbReference>
<dbReference type="AlphaFoldDB" id="A0AA37XAX6"/>
<evidence type="ECO:0000256" key="1">
    <source>
        <dbReference type="ARBA" id="ARBA00022448"/>
    </source>
</evidence>
<dbReference type="GO" id="GO:0140359">
    <property type="term" value="F:ABC-type transporter activity"/>
    <property type="evidence" value="ECO:0007669"/>
    <property type="project" value="UniProtKB-ARBA"/>
</dbReference>
<dbReference type="RefSeq" id="WP_284230555.1">
    <property type="nucleotide sequence ID" value="NZ_BSUL01000001.1"/>
</dbReference>
<dbReference type="PANTHER" id="PTHR43875">
    <property type="entry name" value="MALTODEXTRIN IMPORT ATP-BINDING PROTEIN MSMX"/>
    <property type="match status" value="1"/>
</dbReference>
<proteinExistence type="predicted"/>
<dbReference type="Gene3D" id="3.40.50.300">
    <property type="entry name" value="P-loop containing nucleotide triphosphate hydrolases"/>
    <property type="match status" value="1"/>
</dbReference>
<keyword evidence="5" id="KW-1278">Translocase</keyword>
<dbReference type="InterPro" id="IPR003439">
    <property type="entry name" value="ABC_transporter-like_ATP-bd"/>
</dbReference>
<dbReference type="PROSITE" id="PS00211">
    <property type="entry name" value="ABC_TRANSPORTER_1"/>
    <property type="match status" value="1"/>
</dbReference>
<keyword evidence="2" id="KW-1003">Cell membrane</keyword>
<evidence type="ECO:0000256" key="6">
    <source>
        <dbReference type="ARBA" id="ARBA00023136"/>
    </source>
</evidence>
<dbReference type="Proteomes" id="UP001157160">
    <property type="component" value="Unassembled WGS sequence"/>
</dbReference>
<keyword evidence="9" id="KW-1185">Reference proteome</keyword>
<accession>A0AA37XAX6</accession>
<dbReference type="SMART" id="SM00382">
    <property type="entry name" value="AAA"/>
    <property type="match status" value="1"/>
</dbReference>
<dbReference type="FunFam" id="3.40.50.300:FF:000042">
    <property type="entry name" value="Maltose/maltodextrin ABC transporter, ATP-binding protein"/>
    <property type="match status" value="1"/>
</dbReference>
<dbReference type="GO" id="GO:0055052">
    <property type="term" value="C:ATP-binding cassette (ABC) transporter complex, substrate-binding subunit-containing"/>
    <property type="evidence" value="ECO:0007669"/>
    <property type="project" value="TreeGrafter"/>
</dbReference>
<evidence type="ECO:0000256" key="2">
    <source>
        <dbReference type="ARBA" id="ARBA00022475"/>
    </source>
</evidence>
<keyword evidence="4" id="KW-0067">ATP-binding</keyword>
<protein>
    <submittedName>
        <fullName evidence="8">Sugar ABC transporter</fullName>
    </submittedName>
</protein>
<evidence type="ECO:0000256" key="5">
    <source>
        <dbReference type="ARBA" id="ARBA00022967"/>
    </source>
</evidence>
<organism evidence="8 9">
    <name type="scientific">Arenivirga flava</name>
    <dbReference type="NCBI Taxonomy" id="1930060"/>
    <lineage>
        <taxon>Bacteria</taxon>
        <taxon>Bacillati</taxon>
        <taxon>Actinomycetota</taxon>
        <taxon>Actinomycetes</taxon>
        <taxon>Micrococcales</taxon>
        <taxon>Microbacteriaceae</taxon>
        <taxon>Arenivirga</taxon>
    </lineage>
</organism>
<dbReference type="GO" id="GO:0016887">
    <property type="term" value="F:ATP hydrolysis activity"/>
    <property type="evidence" value="ECO:0007669"/>
    <property type="project" value="InterPro"/>
</dbReference>